<dbReference type="EC" id="2.7.13.3" evidence="3"/>
<proteinExistence type="predicted"/>
<dbReference type="InterPro" id="IPR013656">
    <property type="entry name" value="PAS_4"/>
</dbReference>
<evidence type="ECO:0000256" key="2">
    <source>
        <dbReference type="ARBA" id="ARBA00004141"/>
    </source>
</evidence>
<dbReference type="InterPro" id="IPR003594">
    <property type="entry name" value="HATPase_dom"/>
</dbReference>
<dbReference type="SUPFAM" id="SSF55785">
    <property type="entry name" value="PYP-like sensor domain (PAS domain)"/>
    <property type="match status" value="8"/>
</dbReference>
<comment type="subcellular location">
    <subcellularLocation>
        <location evidence="2">Membrane</location>
        <topology evidence="2">Multi-pass membrane protein</topology>
    </subcellularLocation>
</comment>
<name>A0ABX2IQE9_9RHOO</name>
<feature type="domain" description="PAS" evidence="14">
    <location>
        <begin position="302"/>
        <end position="372"/>
    </location>
</feature>
<evidence type="ECO:0000256" key="12">
    <source>
        <dbReference type="ARBA" id="ARBA00023136"/>
    </source>
</evidence>
<dbReference type="PANTHER" id="PTHR42878:SF7">
    <property type="entry name" value="SENSOR HISTIDINE KINASE GLRK"/>
    <property type="match status" value="1"/>
</dbReference>
<dbReference type="Pfam" id="PF08448">
    <property type="entry name" value="PAS_4"/>
    <property type="match status" value="6"/>
</dbReference>
<evidence type="ECO:0000256" key="6">
    <source>
        <dbReference type="ARBA" id="ARBA00022692"/>
    </source>
</evidence>
<dbReference type="InterPro" id="IPR000014">
    <property type="entry name" value="PAS"/>
</dbReference>
<feature type="domain" description="PAS" evidence="14">
    <location>
        <begin position="957"/>
        <end position="1027"/>
    </location>
</feature>
<dbReference type="PRINTS" id="PR00344">
    <property type="entry name" value="BCTRLSENSOR"/>
</dbReference>
<evidence type="ECO:0000256" key="3">
    <source>
        <dbReference type="ARBA" id="ARBA00012438"/>
    </source>
</evidence>
<gene>
    <name evidence="16" type="ORF">HJ583_014415</name>
</gene>
<evidence type="ECO:0000259" key="13">
    <source>
        <dbReference type="PROSITE" id="PS50109"/>
    </source>
</evidence>
<dbReference type="SUPFAM" id="SSF55874">
    <property type="entry name" value="ATPase domain of HSP90 chaperone/DNA topoisomerase II/histidine kinase"/>
    <property type="match status" value="1"/>
</dbReference>
<dbReference type="NCBIfam" id="TIGR00229">
    <property type="entry name" value="sensory_box"/>
    <property type="match status" value="5"/>
</dbReference>
<evidence type="ECO:0000313" key="17">
    <source>
        <dbReference type="Proteomes" id="UP000778523"/>
    </source>
</evidence>
<dbReference type="Pfam" id="PF02518">
    <property type="entry name" value="HATPase_c"/>
    <property type="match status" value="1"/>
</dbReference>
<dbReference type="InterPro" id="IPR035965">
    <property type="entry name" value="PAS-like_dom_sf"/>
</dbReference>
<dbReference type="InterPro" id="IPR050351">
    <property type="entry name" value="BphY/WalK/GraS-like"/>
</dbReference>
<keyword evidence="10" id="KW-1133">Transmembrane helix</keyword>
<dbReference type="InterPro" id="IPR004358">
    <property type="entry name" value="Sig_transdc_His_kin-like_C"/>
</dbReference>
<evidence type="ECO:0000259" key="15">
    <source>
        <dbReference type="PROSITE" id="PS50113"/>
    </source>
</evidence>
<dbReference type="PROSITE" id="PS50113">
    <property type="entry name" value="PAC"/>
    <property type="match status" value="1"/>
</dbReference>
<keyword evidence="7" id="KW-0547">Nucleotide-binding</keyword>
<comment type="caution">
    <text evidence="16">The sequence shown here is derived from an EMBL/GenBank/DDBJ whole genome shotgun (WGS) entry which is preliminary data.</text>
</comment>
<dbReference type="Gene3D" id="3.30.565.10">
    <property type="entry name" value="Histidine kinase-like ATPase, C-terminal domain"/>
    <property type="match status" value="1"/>
</dbReference>
<sequence length="1355" mass="150254">MLGWLTGPAWGLLFALGAGGAALLYCQRLQLRATEARVVRLEADLSLAQPRLGRVIEATQDGVWEYDAQDRALFCSERALELLGRRVSGEGSPIRVLLRQLNREQRRRLIWAVRDAWQEGGRFDELFPITPKGARKRWLRVQASVAPDRRFFTGALSDVTEEVELSRERALYQTFMEGVIDALPLPVSVKDENGLIMLANGAFCQALDLRPGEANGKRAAQLVGGHLAERLEALDRLTLETGRSHALEDWVELSRVHRREFLRITKSRCVDRNGRRVVVTAYEDQTAVRDYARRMGELSMNVEAFVQRLIRTMPHPVYVKDAESRYLMVNDAIAEQWGLHAEDMIGLSSSELFGAEIGSEIEAEDQRVLAGEVIYKEDCIPDKRTGMKRYWTVTKAACTNVDGSRIIVGSNFEITGVRRAEVELREALAQQTRLREFLQQVFDALPHPLFVKDAQHRYLMTNRAHAQFHGCSVQQIIGSRSADYAMPGVAEAVEREEASIFSGLAEGAVIESEHVLYDASGHPHQTLIRKVAGVGAEGEPVVIGVTFDVSEMRALESELREALARQSRTRGYLQEVFDALPHPVAVKDHAHRHVMCNRAYARMLDLSAGEILGTQTSELFDATLGAAIEQLEAEQLGRPAGQIGEVEQNMRWPDGHARRMRLFVRVCRDPEGQPLVVSAFLDVSAQHRHEERLQRINRFMQDVFDAIPNPIAVKNRQHVYVMANRALGLANGLRPEEMVGRTTWDFNLPEVAEQTVQADDELFALGPGITTEREVPLRYADGKLHRVLLRKVVCLDPDGGSLIIASNSDVTELAEKEAELTASLARQTRMREFLQTVFDMLPFATYVKDEALTYVMVNQAYAEQLGQARSAIAGQRLGAFVPAAQAQAVEAFDAELLARDGGEVFSVEVELSYAEGHSRQVMLHKKLARDVDGRRVIIGINQDLTALRAAELQSRKTLARLDTLVRNAPLGIARCDSKGRFLQVNPFLQQFIGLPEAGLLGRDYRSLLPAAERERIEAHLQEFRRKGVLQPLELVLQHSDGHSLPVSLSGVMVGAGAEEENYWVLISDQSARKQAEAELLRHRDQLRELVLEQTADLLRAKELAERASAAKSDFLAHMSHELRTPLHAILSFARLGNARCGEVPPERLQEYFSRVADGGERLLCLLDELLDLAKLEAGRMHLELRVQSLARLLDDAAREFEALLAARRMSLVRDYASGLPPLAVDAVRMGQVLRNLLSNASKFAPEGSCITMSIRSARLGGAPGVAGLEFVIADEGPGIPAGELEQVFDKFVQSSRNRAAAGGTGLGLAICREIVQAHGGQIRACNRVGGGSEFIVCLPLESQALPPAAANEEDA</sequence>
<keyword evidence="17" id="KW-1185">Reference proteome</keyword>
<dbReference type="PROSITE" id="PS50109">
    <property type="entry name" value="HIS_KIN"/>
    <property type="match status" value="1"/>
</dbReference>
<dbReference type="InterPro" id="IPR036890">
    <property type="entry name" value="HATPase_C_sf"/>
</dbReference>
<evidence type="ECO:0000259" key="14">
    <source>
        <dbReference type="PROSITE" id="PS50112"/>
    </source>
</evidence>
<dbReference type="CDD" id="cd00130">
    <property type="entry name" value="PAS"/>
    <property type="match status" value="3"/>
</dbReference>
<evidence type="ECO:0000256" key="11">
    <source>
        <dbReference type="ARBA" id="ARBA00023012"/>
    </source>
</evidence>
<evidence type="ECO:0000313" key="16">
    <source>
        <dbReference type="EMBL" id="NSL56230.1"/>
    </source>
</evidence>
<feature type="domain" description="Histidine kinase" evidence="13">
    <location>
        <begin position="1117"/>
        <end position="1342"/>
    </location>
</feature>
<keyword evidence="11" id="KW-0902">Two-component regulatory system</keyword>
<dbReference type="EMBL" id="JABCSC020000003">
    <property type="protein sequence ID" value="NSL56230.1"/>
    <property type="molecule type" value="Genomic_DNA"/>
</dbReference>
<keyword evidence="5" id="KW-0808">Transferase</keyword>
<dbReference type="Pfam" id="PF00512">
    <property type="entry name" value="HisKA"/>
    <property type="match status" value="1"/>
</dbReference>
<evidence type="ECO:0000256" key="1">
    <source>
        <dbReference type="ARBA" id="ARBA00000085"/>
    </source>
</evidence>
<dbReference type="InterPro" id="IPR036097">
    <property type="entry name" value="HisK_dim/P_sf"/>
</dbReference>
<dbReference type="RefSeq" id="WP_170022545.1">
    <property type="nucleotide sequence ID" value="NZ_JABCSC020000003.1"/>
</dbReference>
<keyword evidence="9" id="KW-0067">ATP-binding</keyword>
<keyword evidence="12" id="KW-0472">Membrane</keyword>
<comment type="catalytic activity">
    <reaction evidence="1">
        <text>ATP + protein L-histidine = ADP + protein N-phospho-L-histidine.</text>
        <dbReference type="EC" id="2.7.13.3"/>
    </reaction>
</comment>
<dbReference type="SMART" id="SM00387">
    <property type="entry name" value="HATPase_c"/>
    <property type="match status" value="1"/>
</dbReference>
<dbReference type="Gene3D" id="3.30.450.20">
    <property type="entry name" value="PAS domain"/>
    <property type="match status" value="8"/>
</dbReference>
<evidence type="ECO:0000256" key="10">
    <source>
        <dbReference type="ARBA" id="ARBA00022989"/>
    </source>
</evidence>
<dbReference type="Pfam" id="PF13188">
    <property type="entry name" value="PAS_8"/>
    <property type="match status" value="1"/>
</dbReference>
<evidence type="ECO:0000256" key="4">
    <source>
        <dbReference type="ARBA" id="ARBA00022553"/>
    </source>
</evidence>
<keyword evidence="6" id="KW-0812">Transmembrane</keyword>
<feature type="domain" description="PAC" evidence="15">
    <location>
        <begin position="905"/>
        <end position="956"/>
    </location>
</feature>
<dbReference type="Pfam" id="PF13426">
    <property type="entry name" value="PAS_9"/>
    <property type="match status" value="1"/>
</dbReference>
<evidence type="ECO:0000256" key="7">
    <source>
        <dbReference type="ARBA" id="ARBA00022741"/>
    </source>
</evidence>
<dbReference type="PANTHER" id="PTHR42878">
    <property type="entry name" value="TWO-COMPONENT HISTIDINE KINASE"/>
    <property type="match status" value="1"/>
</dbReference>
<reference evidence="16 17" key="1">
    <citation type="submission" date="2020-06" db="EMBL/GenBank/DDBJ databases">
        <title>Draft genome of Uliginosibacterium sp. IMCC34675.</title>
        <authorList>
            <person name="Song J."/>
        </authorList>
    </citation>
    <scope>NUCLEOTIDE SEQUENCE [LARGE SCALE GENOMIC DNA]</scope>
    <source>
        <strain evidence="16 17">IMCC34675</strain>
    </source>
</reference>
<dbReference type="CDD" id="cd00082">
    <property type="entry name" value="HisKA"/>
    <property type="match status" value="1"/>
</dbReference>
<dbReference type="PROSITE" id="PS50112">
    <property type="entry name" value="PAS"/>
    <property type="match status" value="4"/>
</dbReference>
<dbReference type="SUPFAM" id="SSF47384">
    <property type="entry name" value="Homodimeric domain of signal transducing histidine kinase"/>
    <property type="match status" value="1"/>
</dbReference>
<feature type="domain" description="PAS" evidence="14">
    <location>
        <begin position="696"/>
        <end position="750"/>
    </location>
</feature>
<dbReference type="SMART" id="SM00091">
    <property type="entry name" value="PAS"/>
    <property type="match status" value="8"/>
</dbReference>
<dbReference type="Gene3D" id="1.10.287.130">
    <property type="match status" value="1"/>
</dbReference>
<keyword evidence="8" id="KW-0418">Kinase</keyword>
<dbReference type="InterPro" id="IPR005467">
    <property type="entry name" value="His_kinase_dom"/>
</dbReference>
<feature type="domain" description="PAS" evidence="14">
    <location>
        <begin position="434"/>
        <end position="478"/>
    </location>
</feature>
<protein>
    <recommendedName>
        <fullName evidence="3">histidine kinase</fullName>
        <ecNumber evidence="3">2.7.13.3</ecNumber>
    </recommendedName>
</protein>
<keyword evidence="4" id="KW-0597">Phosphoprotein</keyword>
<accession>A0ABX2IQE9</accession>
<dbReference type="SMART" id="SM00388">
    <property type="entry name" value="HisKA"/>
    <property type="match status" value="1"/>
</dbReference>
<evidence type="ECO:0000256" key="5">
    <source>
        <dbReference type="ARBA" id="ARBA00022679"/>
    </source>
</evidence>
<evidence type="ECO:0000256" key="9">
    <source>
        <dbReference type="ARBA" id="ARBA00022840"/>
    </source>
</evidence>
<dbReference type="Proteomes" id="UP000778523">
    <property type="component" value="Unassembled WGS sequence"/>
</dbReference>
<dbReference type="InterPro" id="IPR003661">
    <property type="entry name" value="HisK_dim/P_dom"/>
</dbReference>
<organism evidence="16 17">
    <name type="scientific">Uliginosibacterium aquaticum</name>
    <dbReference type="NCBI Taxonomy" id="2731212"/>
    <lineage>
        <taxon>Bacteria</taxon>
        <taxon>Pseudomonadati</taxon>
        <taxon>Pseudomonadota</taxon>
        <taxon>Betaproteobacteria</taxon>
        <taxon>Rhodocyclales</taxon>
        <taxon>Zoogloeaceae</taxon>
        <taxon>Uliginosibacterium</taxon>
    </lineage>
</organism>
<dbReference type="InterPro" id="IPR000700">
    <property type="entry name" value="PAS-assoc_C"/>
</dbReference>
<evidence type="ECO:0000256" key="8">
    <source>
        <dbReference type="ARBA" id="ARBA00022777"/>
    </source>
</evidence>